<dbReference type="Proteomes" id="UP000217790">
    <property type="component" value="Unassembled WGS sequence"/>
</dbReference>
<proteinExistence type="predicted"/>
<dbReference type="AlphaFoldDB" id="A0A2H3CU61"/>
<keyword evidence="2" id="KW-1185">Reference proteome</keyword>
<sequence length="261" mass="30204">MEYQGNLRKCPLDDTEISEPFPPRKLTCVCGIGYIDRKIEIRLAAYNIPLSKLPAISLALYPPQQHHSTEYVLDQYKVPRPNFTLLTHLISPSMLPMFTIQFHGFIFHAACPGIQCSKVELINHEIRMFKPDHTFALVRYIYTHKVSSIMGSLLGMTRFIEEEDLKQPNIASVNWNPTILLMMQTKTLRELDDLGVGIIAFWKTVGRLSMRREAIWDAINLAWNLLLRAHPEGGRRTMGDWLKLCEIKYDFAVYKECDYKT</sequence>
<accession>A0A2H3CU61</accession>
<dbReference type="EMBL" id="KZ293691">
    <property type="protein sequence ID" value="PBK85390.1"/>
    <property type="molecule type" value="Genomic_DNA"/>
</dbReference>
<reference evidence="2" key="1">
    <citation type="journal article" date="2017" name="Nat. Ecol. Evol.">
        <title>Genome expansion and lineage-specific genetic innovations in the forest pathogenic fungi Armillaria.</title>
        <authorList>
            <person name="Sipos G."/>
            <person name="Prasanna A.N."/>
            <person name="Walter M.C."/>
            <person name="O'Connor E."/>
            <person name="Balint B."/>
            <person name="Krizsan K."/>
            <person name="Kiss B."/>
            <person name="Hess J."/>
            <person name="Varga T."/>
            <person name="Slot J."/>
            <person name="Riley R."/>
            <person name="Boka B."/>
            <person name="Rigling D."/>
            <person name="Barry K."/>
            <person name="Lee J."/>
            <person name="Mihaltcheva S."/>
            <person name="LaButti K."/>
            <person name="Lipzen A."/>
            <person name="Waldron R."/>
            <person name="Moloney N.M."/>
            <person name="Sperisen C."/>
            <person name="Kredics L."/>
            <person name="Vagvoelgyi C."/>
            <person name="Patrignani A."/>
            <person name="Fitzpatrick D."/>
            <person name="Nagy I."/>
            <person name="Doyle S."/>
            <person name="Anderson J.B."/>
            <person name="Grigoriev I.V."/>
            <person name="Gueldener U."/>
            <person name="Muensterkoetter M."/>
            <person name="Nagy L.G."/>
        </authorList>
    </citation>
    <scope>NUCLEOTIDE SEQUENCE [LARGE SCALE GENOMIC DNA]</scope>
    <source>
        <strain evidence="2">Ar21-2</strain>
    </source>
</reference>
<evidence type="ECO:0000313" key="1">
    <source>
        <dbReference type="EMBL" id="PBK85390.1"/>
    </source>
</evidence>
<dbReference type="OMA" id="IFHAACP"/>
<gene>
    <name evidence="1" type="ORF">ARMGADRAFT_1087564</name>
</gene>
<dbReference type="InParanoid" id="A0A2H3CU61"/>
<protein>
    <submittedName>
        <fullName evidence="1">Uncharacterized protein</fullName>
    </submittedName>
</protein>
<organism evidence="1 2">
    <name type="scientific">Armillaria gallica</name>
    <name type="common">Bulbous honey fungus</name>
    <name type="synonym">Armillaria bulbosa</name>
    <dbReference type="NCBI Taxonomy" id="47427"/>
    <lineage>
        <taxon>Eukaryota</taxon>
        <taxon>Fungi</taxon>
        <taxon>Dikarya</taxon>
        <taxon>Basidiomycota</taxon>
        <taxon>Agaricomycotina</taxon>
        <taxon>Agaricomycetes</taxon>
        <taxon>Agaricomycetidae</taxon>
        <taxon>Agaricales</taxon>
        <taxon>Marasmiineae</taxon>
        <taxon>Physalacriaceae</taxon>
        <taxon>Armillaria</taxon>
    </lineage>
</organism>
<evidence type="ECO:0000313" key="2">
    <source>
        <dbReference type="Proteomes" id="UP000217790"/>
    </source>
</evidence>
<dbReference type="OrthoDB" id="2876953at2759"/>
<name>A0A2H3CU61_ARMGA</name>